<dbReference type="GO" id="GO:0004519">
    <property type="term" value="F:endonuclease activity"/>
    <property type="evidence" value="ECO:0007669"/>
    <property type="project" value="UniProtKB-KW"/>
</dbReference>
<organism evidence="2 3">
    <name type="scientific">Microterricola viridarii</name>
    <dbReference type="NCBI Taxonomy" id="412690"/>
    <lineage>
        <taxon>Bacteria</taxon>
        <taxon>Bacillati</taxon>
        <taxon>Actinomycetota</taxon>
        <taxon>Actinomycetes</taxon>
        <taxon>Micrococcales</taxon>
        <taxon>Microbacteriaceae</taxon>
        <taxon>Microterricola</taxon>
    </lineage>
</organism>
<dbReference type="Gene3D" id="3.40.960.10">
    <property type="entry name" value="VSR Endonuclease"/>
    <property type="match status" value="1"/>
</dbReference>
<evidence type="ECO:0000259" key="1">
    <source>
        <dbReference type="Pfam" id="PF04480"/>
    </source>
</evidence>
<dbReference type="Proteomes" id="UP000181956">
    <property type="component" value="Chromosome I"/>
</dbReference>
<dbReference type="SUPFAM" id="SSF52980">
    <property type="entry name" value="Restriction endonuclease-like"/>
    <property type="match status" value="1"/>
</dbReference>
<accession>A0A1H1N1B9</accession>
<sequence>MPIALVSQVLASLGGVAHYSGLERAGVSRAAVAAALRRGEVFRVRNGWFACAGAPAELVRAVRVGGTLTGASAAALYGLWTIADPLLHLRVRSSTSRLAAPSGGGRLVPGRHGVCVHYRSDRVSIAADPLLRALAEMFNCSDEVAALVALDSALNSGKLGVWQLPELKALILSTRRASVDKADAGSQSGLETIVRLLMRSHGVRLRSQVQIAGVGRVDLLIGDRLVVELDGRGFHEGRFEEDRERDWELIQRGYLVVRVSYAMVMQQRERVEAGLLSLVRRGAHRGPVW</sequence>
<keyword evidence="2" id="KW-0255">Endonuclease</keyword>
<dbReference type="STRING" id="412690.SAMN04489834_0535"/>
<dbReference type="InterPro" id="IPR011335">
    <property type="entry name" value="Restrct_endonuc-II-like"/>
</dbReference>
<dbReference type="AlphaFoldDB" id="A0A1H1N1B9"/>
<dbReference type="InterPro" id="IPR007569">
    <property type="entry name" value="DUF559"/>
</dbReference>
<name>A0A1H1N1B9_9MICO</name>
<gene>
    <name evidence="2" type="ORF">SAMN04489834_0535</name>
</gene>
<reference evidence="3" key="1">
    <citation type="submission" date="2016-10" db="EMBL/GenBank/DDBJ databases">
        <authorList>
            <person name="Varghese N."/>
            <person name="Submissions S."/>
        </authorList>
    </citation>
    <scope>NUCLEOTIDE SEQUENCE [LARGE SCALE GENOMIC DNA]</scope>
    <source>
        <strain evidence="3">DSM 21772</strain>
    </source>
</reference>
<keyword evidence="3" id="KW-1185">Reference proteome</keyword>
<keyword evidence="2" id="KW-0378">Hydrolase</keyword>
<proteinExistence type="predicted"/>
<evidence type="ECO:0000313" key="2">
    <source>
        <dbReference type="EMBL" id="SDR92776.1"/>
    </source>
</evidence>
<dbReference type="Pfam" id="PF04480">
    <property type="entry name" value="DUF559"/>
    <property type="match status" value="1"/>
</dbReference>
<keyword evidence="2" id="KW-0540">Nuclease</keyword>
<dbReference type="RefSeq" id="WP_083362667.1">
    <property type="nucleotide sequence ID" value="NZ_LT629742.1"/>
</dbReference>
<evidence type="ECO:0000313" key="3">
    <source>
        <dbReference type="Proteomes" id="UP000181956"/>
    </source>
</evidence>
<dbReference type="EMBL" id="LT629742">
    <property type="protein sequence ID" value="SDR92776.1"/>
    <property type="molecule type" value="Genomic_DNA"/>
</dbReference>
<protein>
    <submittedName>
        <fullName evidence="2">Very-short-patch-repair endonuclease</fullName>
    </submittedName>
</protein>
<feature type="domain" description="DUF559" evidence="1">
    <location>
        <begin position="201"/>
        <end position="276"/>
    </location>
</feature>
<dbReference type="OrthoDB" id="2594539at2"/>